<dbReference type="GO" id="GO:0016763">
    <property type="term" value="F:pentosyltransferase activity"/>
    <property type="evidence" value="ECO:0007669"/>
    <property type="project" value="InterPro"/>
</dbReference>
<dbReference type="InterPro" id="IPR001264">
    <property type="entry name" value="Glyco_trans_51"/>
</dbReference>
<keyword evidence="10 11" id="KW-0961">Cell wall biogenesis/degradation</keyword>
<dbReference type="Proteomes" id="UP001154240">
    <property type="component" value="Unassembled WGS sequence"/>
</dbReference>
<name>A0A9X4ME24_9BACT</name>
<keyword evidence="5 11" id="KW-0812">Transmembrane</keyword>
<dbReference type="GO" id="GO:0009274">
    <property type="term" value="C:peptidoglycan-based cell wall"/>
    <property type="evidence" value="ECO:0007669"/>
    <property type="project" value="InterPro"/>
</dbReference>
<keyword evidence="8 11" id="KW-1133">Transmembrane helix</keyword>
<keyword evidence="3 11" id="KW-0328">Glycosyltransferase</keyword>
<dbReference type="EC" id="2.4.99.28" evidence="11"/>
<evidence type="ECO:0000256" key="7">
    <source>
        <dbReference type="ARBA" id="ARBA00022984"/>
    </source>
</evidence>
<evidence type="ECO:0000256" key="4">
    <source>
        <dbReference type="ARBA" id="ARBA00022679"/>
    </source>
</evidence>
<evidence type="ECO:0000256" key="3">
    <source>
        <dbReference type="ARBA" id="ARBA00022676"/>
    </source>
</evidence>
<sequence length="267" mass="30525">MQISPQKAAAPRSELPPRKRGVFRWLRTLCRLALRVFVLCLAGTMAITILFRWVPLPCSSLMIQRQVASLWEKEKEYRFRYQWVALEKMSPYAPLAAIASEDQKFFSHMGFDFEAIEKAWEHNQRRKRVHGASTISQQVAKNLFLWPGRSFIRKGLEVYFTLLLEGLWPKHRILEVYLNVAEFGPGIFGVEAASKVYFHKSAAKLNSAEAAILAAILPSPLRSSAARPSGYISERAWHIQQQMRLMGGTESLRKPLGQKAKKRAVKK</sequence>
<evidence type="ECO:0000256" key="1">
    <source>
        <dbReference type="ARBA" id="ARBA00022475"/>
    </source>
</evidence>
<accession>A0A9X4ME24</accession>
<evidence type="ECO:0000256" key="10">
    <source>
        <dbReference type="ARBA" id="ARBA00023316"/>
    </source>
</evidence>
<dbReference type="GO" id="GO:0071555">
    <property type="term" value="P:cell wall organization"/>
    <property type="evidence" value="ECO:0007669"/>
    <property type="project" value="UniProtKB-KW"/>
</dbReference>
<comment type="subcellular location">
    <subcellularLocation>
        <location evidence="11">Cell membrane</location>
        <topology evidence="11">Single-pass membrane protein</topology>
    </subcellularLocation>
</comment>
<evidence type="ECO:0000256" key="5">
    <source>
        <dbReference type="ARBA" id="ARBA00022692"/>
    </source>
</evidence>
<proteinExistence type="inferred from homology"/>
<dbReference type="GO" id="GO:0005886">
    <property type="term" value="C:plasma membrane"/>
    <property type="evidence" value="ECO:0007669"/>
    <property type="project" value="UniProtKB-SubCell"/>
</dbReference>
<evidence type="ECO:0000256" key="6">
    <source>
        <dbReference type="ARBA" id="ARBA00022960"/>
    </source>
</evidence>
<dbReference type="InterPro" id="IPR023346">
    <property type="entry name" value="Lysozyme-like_dom_sf"/>
</dbReference>
<keyword evidence="1 11" id="KW-1003">Cell membrane</keyword>
<dbReference type="Gene3D" id="1.10.3810.10">
    <property type="entry name" value="Biosynthetic peptidoglycan transglycosylase-like"/>
    <property type="match status" value="1"/>
</dbReference>
<feature type="domain" description="Glycosyl transferase family 51" evidence="12">
    <location>
        <begin position="78"/>
        <end position="243"/>
    </location>
</feature>
<evidence type="ECO:0000313" key="14">
    <source>
        <dbReference type="Proteomes" id="UP001154240"/>
    </source>
</evidence>
<dbReference type="HAMAP" id="MF_00766">
    <property type="entry name" value="PGT_MtgA"/>
    <property type="match status" value="1"/>
</dbReference>
<feature type="transmembrane region" description="Helical" evidence="11">
    <location>
        <begin position="32"/>
        <end position="54"/>
    </location>
</feature>
<dbReference type="AlphaFoldDB" id="A0A9X4ME24"/>
<comment type="pathway">
    <text evidence="11">Cell wall biogenesis; peptidoglycan biosynthesis.</text>
</comment>
<evidence type="ECO:0000313" key="13">
    <source>
        <dbReference type="EMBL" id="MDG4474588.1"/>
    </source>
</evidence>
<evidence type="ECO:0000259" key="12">
    <source>
        <dbReference type="Pfam" id="PF00912"/>
    </source>
</evidence>
<dbReference type="GO" id="GO:0008360">
    <property type="term" value="P:regulation of cell shape"/>
    <property type="evidence" value="ECO:0007669"/>
    <property type="project" value="UniProtKB-KW"/>
</dbReference>
<evidence type="ECO:0000256" key="8">
    <source>
        <dbReference type="ARBA" id="ARBA00022989"/>
    </source>
</evidence>
<dbReference type="Pfam" id="PF00912">
    <property type="entry name" value="Transgly"/>
    <property type="match status" value="1"/>
</dbReference>
<comment type="function">
    <text evidence="11">Peptidoglycan polymerase that catalyzes glycan chain elongation from lipid-linked precursors.</text>
</comment>
<evidence type="ECO:0000256" key="9">
    <source>
        <dbReference type="ARBA" id="ARBA00023136"/>
    </source>
</evidence>
<dbReference type="PANTHER" id="PTHR30400">
    <property type="entry name" value="MONOFUNCTIONAL BIOSYNTHETIC PEPTIDOGLYCAN TRANSGLYCOSYLASE"/>
    <property type="match status" value="1"/>
</dbReference>
<organism evidence="13 14">
    <name type="scientific">Thiovibrio frasassiensis</name>
    <dbReference type="NCBI Taxonomy" id="2984131"/>
    <lineage>
        <taxon>Bacteria</taxon>
        <taxon>Pseudomonadati</taxon>
        <taxon>Thermodesulfobacteriota</taxon>
        <taxon>Desulfobulbia</taxon>
        <taxon>Desulfobulbales</taxon>
        <taxon>Thiovibrionaceae</taxon>
        <taxon>Thiovibrio</taxon>
    </lineage>
</organism>
<evidence type="ECO:0000256" key="2">
    <source>
        <dbReference type="ARBA" id="ARBA00022519"/>
    </source>
</evidence>
<dbReference type="GO" id="GO:0008955">
    <property type="term" value="F:peptidoglycan glycosyltransferase activity"/>
    <property type="evidence" value="ECO:0007669"/>
    <property type="project" value="UniProtKB-UniRule"/>
</dbReference>
<dbReference type="EMBL" id="JAPHEH010000001">
    <property type="protein sequence ID" value="MDG4474588.1"/>
    <property type="molecule type" value="Genomic_DNA"/>
</dbReference>
<dbReference type="InterPro" id="IPR036950">
    <property type="entry name" value="PBP_transglycosylase"/>
</dbReference>
<comment type="similarity">
    <text evidence="11">Belongs to the glycosyltransferase 51 family.</text>
</comment>
<dbReference type="InterPro" id="IPR011812">
    <property type="entry name" value="Pep_trsgly"/>
</dbReference>
<keyword evidence="9 11" id="KW-0472">Membrane</keyword>
<comment type="caution">
    <text evidence="13">The sequence shown here is derived from an EMBL/GenBank/DDBJ whole genome shotgun (WGS) entry which is preliminary data.</text>
</comment>
<dbReference type="GO" id="GO:0009252">
    <property type="term" value="P:peptidoglycan biosynthetic process"/>
    <property type="evidence" value="ECO:0007669"/>
    <property type="project" value="UniProtKB-UniRule"/>
</dbReference>
<gene>
    <name evidence="11 13" type="primary">mtgA</name>
    <name evidence="13" type="ORF">OLX77_00260</name>
</gene>
<reference evidence="13" key="1">
    <citation type="journal article" date="2022" name="bioRxiv">
        <title>Thiovibrio frasassiensisgen. nov., sp. nov., an autotrophic, elemental sulfur disproportionating bacterium isolated from sulfidic karst sediment, and proposal of Thiovibrionaceae fam. nov.</title>
        <authorList>
            <person name="Aronson H."/>
            <person name="Thomas C."/>
            <person name="Bhattacharyya M."/>
            <person name="Eckstein S."/>
            <person name="Jensen S."/>
            <person name="Barco R."/>
            <person name="Macalady J."/>
            <person name="Amend J."/>
        </authorList>
    </citation>
    <scope>NUCLEOTIDE SEQUENCE</scope>
    <source>
        <strain evidence="13">RS19-109</strain>
    </source>
</reference>
<dbReference type="PANTHER" id="PTHR30400:SF0">
    <property type="entry name" value="BIOSYNTHETIC PEPTIDOGLYCAN TRANSGLYCOSYLASE"/>
    <property type="match status" value="1"/>
</dbReference>
<dbReference type="SUPFAM" id="SSF53955">
    <property type="entry name" value="Lysozyme-like"/>
    <property type="match status" value="1"/>
</dbReference>
<dbReference type="NCBIfam" id="TIGR02070">
    <property type="entry name" value="mono_pep_trsgly"/>
    <property type="match status" value="1"/>
</dbReference>
<keyword evidence="7 11" id="KW-0573">Peptidoglycan synthesis</keyword>
<comment type="catalytic activity">
    <reaction evidence="11">
        <text>[GlcNAc-(1-&gt;4)-Mur2Ac(oyl-L-Ala-gamma-D-Glu-L-Lys-D-Ala-D-Ala)](n)-di-trans,octa-cis-undecaprenyl diphosphate + beta-D-GlcNAc-(1-&gt;4)-Mur2Ac(oyl-L-Ala-gamma-D-Glu-L-Lys-D-Ala-D-Ala)-di-trans,octa-cis-undecaprenyl diphosphate = [GlcNAc-(1-&gt;4)-Mur2Ac(oyl-L-Ala-gamma-D-Glu-L-Lys-D-Ala-D-Ala)](n+1)-di-trans,octa-cis-undecaprenyl diphosphate + di-trans,octa-cis-undecaprenyl diphosphate + H(+)</text>
        <dbReference type="Rhea" id="RHEA:23708"/>
        <dbReference type="Rhea" id="RHEA-COMP:9602"/>
        <dbReference type="Rhea" id="RHEA-COMP:9603"/>
        <dbReference type="ChEBI" id="CHEBI:15378"/>
        <dbReference type="ChEBI" id="CHEBI:58405"/>
        <dbReference type="ChEBI" id="CHEBI:60033"/>
        <dbReference type="ChEBI" id="CHEBI:78435"/>
        <dbReference type="EC" id="2.4.99.28"/>
    </reaction>
</comment>
<reference evidence="13" key="2">
    <citation type="submission" date="2022-10" db="EMBL/GenBank/DDBJ databases">
        <authorList>
            <person name="Aronson H.S."/>
        </authorList>
    </citation>
    <scope>NUCLEOTIDE SEQUENCE</scope>
    <source>
        <strain evidence="13">RS19-109</strain>
    </source>
</reference>
<evidence type="ECO:0000256" key="11">
    <source>
        <dbReference type="HAMAP-Rule" id="MF_00766"/>
    </source>
</evidence>
<keyword evidence="14" id="KW-1185">Reference proteome</keyword>
<keyword evidence="2" id="KW-0997">Cell inner membrane</keyword>
<keyword evidence="4 11" id="KW-0808">Transferase</keyword>
<keyword evidence="6 11" id="KW-0133">Cell shape</keyword>
<dbReference type="RefSeq" id="WP_307631570.1">
    <property type="nucleotide sequence ID" value="NZ_JAPHEH010000001.1"/>
</dbReference>
<protein>
    <recommendedName>
        <fullName evidence="11">Biosynthetic peptidoglycan transglycosylase</fullName>
        <ecNumber evidence="11">2.4.99.28</ecNumber>
    </recommendedName>
    <alternativeName>
        <fullName evidence="11">Glycan polymerase</fullName>
    </alternativeName>
    <alternativeName>
        <fullName evidence="11">Peptidoglycan glycosyltransferase MtgA</fullName>
        <shortName evidence="11">PGT</shortName>
    </alternativeName>
</protein>